<dbReference type="SMART" id="SM00327">
    <property type="entry name" value="VWA"/>
    <property type="match status" value="1"/>
</dbReference>
<gene>
    <name evidence="2" type="ordered locus">Acear_1307</name>
</gene>
<evidence type="ECO:0000259" key="1">
    <source>
        <dbReference type="PROSITE" id="PS50234"/>
    </source>
</evidence>
<dbReference type="Gene3D" id="3.40.50.410">
    <property type="entry name" value="von Willebrand factor, type A domain"/>
    <property type="match status" value="1"/>
</dbReference>
<sequence length="230" mass="25291">MKLKHNIALLMIISIFLLAVIGITELPFNQPQNMKVDQRQLPTFTDANNVEIIWDVSGSMWGKVEKNKKYLRAKKALKDIVMMIPDHVNIGLRTFGKGEDSDRSTNLVVNIATNNKSTLLAKINNLKPAGKSPIGKALSQAGVDLINLDGNNHILLVTDGRDTGNIVPSRVADRLSKNGIYIHVLKIGAVGNQQRAVLKSIARLGGGRYFTYSERHAVVPTMNLVESTDN</sequence>
<dbReference type="eggNOG" id="COG2304">
    <property type="taxonomic scope" value="Bacteria"/>
</dbReference>
<dbReference type="STRING" id="574087.Acear_1307"/>
<organism evidence="2 3">
    <name type="scientific">Acetohalobium arabaticum (strain ATCC 49924 / DSM 5501 / Z-7288)</name>
    <dbReference type="NCBI Taxonomy" id="574087"/>
    <lineage>
        <taxon>Bacteria</taxon>
        <taxon>Bacillati</taxon>
        <taxon>Bacillota</taxon>
        <taxon>Clostridia</taxon>
        <taxon>Halanaerobiales</taxon>
        <taxon>Halobacteroidaceae</taxon>
        <taxon>Acetohalobium</taxon>
    </lineage>
</organism>
<dbReference type="EMBL" id="CP002105">
    <property type="protein sequence ID" value="ADL12820.1"/>
    <property type="molecule type" value="Genomic_DNA"/>
</dbReference>
<protein>
    <submittedName>
        <fullName evidence="2">von Willebrand factor type A</fullName>
    </submittedName>
</protein>
<dbReference type="Proteomes" id="UP000001661">
    <property type="component" value="Chromosome"/>
</dbReference>
<dbReference type="Pfam" id="PF00092">
    <property type="entry name" value="VWA"/>
    <property type="match status" value="1"/>
</dbReference>
<dbReference type="PROSITE" id="PS50234">
    <property type="entry name" value="VWFA"/>
    <property type="match status" value="1"/>
</dbReference>
<dbReference type="InterPro" id="IPR002035">
    <property type="entry name" value="VWF_A"/>
</dbReference>
<evidence type="ECO:0000313" key="3">
    <source>
        <dbReference type="Proteomes" id="UP000001661"/>
    </source>
</evidence>
<dbReference type="AlphaFoldDB" id="D9QQM9"/>
<dbReference type="KEGG" id="aar:Acear_1307"/>
<dbReference type="HOGENOM" id="CLU_1188627_0_0_9"/>
<evidence type="ECO:0000313" key="2">
    <source>
        <dbReference type="EMBL" id="ADL12820.1"/>
    </source>
</evidence>
<reference evidence="2 3" key="1">
    <citation type="journal article" date="2010" name="Stand. Genomic Sci.">
        <title>Complete genome sequence of Acetohalobium arabaticum type strain (Z-7288).</title>
        <authorList>
            <person name="Sikorski J."/>
            <person name="Lapidus A."/>
            <person name="Chertkov O."/>
            <person name="Lucas S."/>
            <person name="Copeland A."/>
            <person name="Glavina Del Rio T."/>
            <person name="Nolan M."/>
            <person name="Tice H."/>
            <person name="Cheng J.F."/>
            <person name="Han C."/>
            <person name="Brambilla E."/>
            <person name="Pitluck S."/>
            <person name="Liolios K."/>
            <person name="Ivanova N."/>
            <person name="Mavromatis K."/>
            <person name="Mikhailova N."/>
            <person name="Pati A."/>
            <person name="Bruce D."/>
            <person name="Detter C."/>
            <person name="Tapia R."/>
            <person name="Goodwin L."/>
            <person name="Chen A."/>
            <person name="Palaniappan K."/>
            <person name="Land M."/>
            <person name="Hauser L."/>
            <person name="Chang Y.J."/>
            <person name="Jeffries C.D."/>
            <person name="Rohde M."/>
            <person name="Goker M."/>
            <person name="Spring S."/>
            <person name="Woyke T."/>
            <person name="Bristow J."/>
            <person name="Eisen J.A."/>
            <person name="Markowitz V."/>
            <person name="Hugenholtz P."/>
            <person name="Kyrpides N.C."/>
            <person name="Klenk H.P."/>
        </authorList>
    </citation>
    <scope>NUCLEOTIDE SEQUENCE [LARGE SCALE GENOMIC DNA]</scope>
    <source>
        <strain evidence="3">ATCC 49924 / DSM 5501 / Z-7288</strain>
    </source>
</reference>
<dbReference type="RefSeq" id="WP_013278266.1">
    <property type="nucleotide sequence ID" value="NC_014378.1"/>
</dbReference>
<dbReference type="SUPFAM" id="SSF53300">
    <property type="entry name" value="vWA-like"/>
    <property type="match status" value="1"/>
</dbReference>
<name>D9QQM9_ACEAZ</name>
<dbReference type="InterPro" id="IPR036465">
    <property type="entry name" value="vWFA_dom_sf"/>
</dbReference>
<proteinExistence type="predicted"/>
<accession>D9QQM9</accession>
<keyword evidence="3" id="KW-1185">Reference proteome</keyword>
<feature type="domain" description="VWFA" evidence="1">
    <location>
        <begin position="49"/>
        <end position="228"/>
    </location>
</feature>